<keyword evidence="2" id="KW-1185">Reference proteome</keyword>
<comment type="caution">
    <text evidence="1">The sequence shown here is derived from an EMBL/GenBank/DDBJ whole genome shotgun (WGS) entry which is preliminary data.</text>
</comment>
<evidence type="ECO:0000313" key="2">
    <source>
        <dbReference type="Proteomes" id="UP000439903"/>
    </source>
</evidence>
<name>A0A8H4AXY0_GIGMA</name>
<organism evidence="1 2">
    <name type="scientific">Gigaspora margarita</name>
    <dbReference type="NCBI Taxonomy" id="4874"/>
    <lineage>
        <taxon>Eukaryota</taxon>
        <taxon>Fungi</taxon>
        <taxon>Fungi incertae sedis</taxon>
        <taxon>Mucoromycota</taxon>
        <taxon>Glomeromycotina</taxon>
        <taxon>Glomeromycetes</taxon>
        <taxon>Diversisporales</taxon>
        <taxon>Gigasporaceae</taxon>
        <taxon>Gigaspora</taxon>
    </lineage>
</organism>
<dbReference type="AlphaFoldDB" id="A0A8H4AXY0"/>
<protein>
    <submittedName>
        <fullName evidence="1">Uncharacterized protein</fullName>
    </submittedName>
</protein>
<proteinExistence type="predicted"/>
<accession>A0A8H4AXY0</accession>
<dbReference type="Proteomes" id="UP000439903">
    <property type="component" value="Unassembled WGS sequence"/>
</dbReference>
<dbReference type="EMBL" id="WTPW01000137">
    <property type="protein sequence ID" value="KAF0543508.1"/>
    <property type="molecule type" value="Genomic_DNA"/>
</dbReference>
<sequence length="298" mass="34322">MWREDKTPINMQSQIELKAYNLNAGLVQADDIYFNNTKKKCRKLSTFLKEIEYIYECNIFASVRKNSILFKKKGYLTAEFIWAIVGLPASFNFDTQYLLMLKSKINPASGDKSYCTIRINDFGICILGACALKAVNKTMQIEAVLTNISDNMNSVEIIQCDIKYNSKDTTIANGAHFIPCQKSACLFVYDLNNRKNTIDINYPYQLCNFGQIKVEWTWRNNSEIYYGNEIKKENEILSDINLIFVSQVLDDCKNKNCKYYRFINVNTSKVIYRSLNSELLDFIGTIGSIAYLSFPSKN</sequence>
<evidence type="ECO:0000313" key="1">
    <source>
        <dbReference type="EMBL" id="KAF0543508.1"/>
    </source>
</evidence>
<gene>
    <name evidence="1" type="ORF">F8M41_004007</name>
</gene>
<reference evidence="1 2" key="1">
    <citation type="journal article" date="2019" name="Environ. Microbiol.">
        <title>At the nexus of three kingdoms: the genome of the mycorrhizal fungus Gigaspora margarita provides insights into plant, endobacterial and fungal interactions.</title>
        <authorList>
            <person name="Venice F."/>
            <person name="Ghignone S."/>
            <person name="Salvioli di Fossalunga A."/>
            <person name="Amselem J."/>
            <person name="Novero M."/>
            <person name="Xianan X."/>
            <person name="Sedzielewska Toro K."/>
            <person name="Morin E."/>
            <person name="Lipzen A."/>
            <person name="Grigoriev I.V."/>
            <person name="Henrissat B."/>
            <person name="Martin F.M."/>
            <person name="Bonfante P."/>
        </authorList>
    </citation>
    <scope>NUCLEOTIDE SEQUENCE [LARGE SCALE GENOMIC DNA]</scope>
    <source>
        <strain evidence="1 2">BEG34</strain>
    </source>
</reference>